<reference evidence="1" key="1">
    <citation type="journal article" date="2020" name="mSystems">
        <title>Genome- and Community-Level Interaction Insights into Carbon Utilization and Element Cycling Functions of Hydrothermarchaeota in Hydrothermal Sediment.</title>
        <authorList>
            <person name="Zhou Z."/>
            <person name="Liu Y."/>
            <person name="Xu W."/>
            <person name="Pan J."/>
            <person name="Luo Z.H."/>
            <person name="Li M."/>
        </authorList>
    </citation>
    <scope>NUCLEOTIDE SEQUENCE [LARGE SCALE GENOMIC DNA]</scope>
    <source>
        <strain evidence="1">HyVt-527</strain>
    </source>
</reference>
<organism evidence="1">
    <name type="scientific">Caldithrix abyssi</name>
    <dbReference type="NCBI Taxonomy" id="187145"/>
    <lineage>
        <taxon>Bacteria</taxon>
        <taxon>Pseudomonadati</taxon>
        <taxon>Calditrichota</taxon>
        <taxon>Calditrichia</taxon>
        <taxon>Calditrichales</taxon>
        <taxon>Calditrichaceae</taxon>
        <taxon>Caldithrix</taxon>
    </lineage>
</organism>
<dbReference type="Proteomes" id="UP000886124">
    <property type="component" value="Unassembled WGS sequence"/>
</dbReference>
<accession>A0A7V5PRE9</accession>
<proteinExistence type="predicted"/>
<evidence type="ECO:0000313" key="1">
    <source>
        <dbReference type="EMBL" id="HHJ53522.1"/>
    </source>
</evidence>
<sequence length="87" mass="9725">MPFHQYLQRHKTHRHEDPVLGAAAKENLSHRYSQIFTKDLKFLNDQNLRTLSQCLSVKISGEKKSAKASVASSHKAMPAYFCPGAAG</sequence>
<gene>
    <name evidence="1" type="ORF">ENJ89_10035</name>
</gene>
<protein>
    <submittedName>
        <fullName evidence="1">Uncharacterized protein</fullName>
    </submittedName>
</protein>
<name>A0A7V5PRE9_CALAY</name>
<comment type="caution">
    <text evidence="1">The sequence shown here is derived from an EMBL/GenBank/DDBJ whole genome shotgun (WGS) entry which is preliminary data.</text>
</comment>
<dbReference type="AlphaFoldDB" id="A0A7V5PRE9"/>
<dbReference type="EMBL" id="DROD01000635">
    <property type="protein sequence ID" value="HHJ53522.1"/>
    <property type="molecule type" value="Genomic_DNA"/>
</dbReference>